<evidence type="ECO:0000256" key="1">
    <source>
        <dbReference type="SAM" id="Coils"/>
    </source>
</evidence>
<feature type="region of interest" description="Disordered" evidence="2">
    <location>
        <begin position="1"/>
        <end position="77"/>
    </location>
</feature>
<accession>A0A6A6URQ3</accession>
<dbReference type="AlphaFoldDB" id="A0A6A6URQ3"/>
<gene>
    <name evidence="3" type="ORF">BT63DRAFT_449427</name>
</gene>
<dbReference type="Proteomes" id="UP000799302">
    <property type="component" value="Unassembled WGS sequence"/>
</dbReference>
<organism evidence="3 4">
    <name type="scientific">Microthyrium microscopicum</name>
    <dbReference type="NCBI Taxonomy" id="703497"/>
    <lineage>
        <taxon>Eukaryota</taxon>
        <taxon>Fungi</taxon>
        <taxon>Dikarya</taxon>
        <taxon>Ascomycota</taxon>
        <taxon>Pezizomycotina</taxon>
        <taxon>Dothideomycetes</taxon>
        <taxon>Dothideomycetes incertae sedis</taxon>
        <taxon>Microthyriales</taxon>
        <taxon>Microthyriaceae</taxon>
        <taxon>Microthyrium</taxon>
    </lineage>
</organism>
<evidence type="ECO:0000256" key="2">
    <source>
        <dbReference type="SAM" id="MobiDB-lite"/>
    </source>
</evidence>
<feature type="compositionally biased region" description="Low complexity" evidence="2">
    <location>
        <begin position="39"/>
        <end position="51"/>
    </location>
</feature>
<feature type="compositionally biased region" description="Low complexity" evidence="2">
    <location>
        <begin position="60"/>
        <end position="70"/>
    </location>
</feature>
<dbReference type="OrthoDB" id="6365728at2759"/>
<evidence type="ECO:0000313" key="4">
    <source>
        <dbReference type="Proteomes" id="UP000799302"/>
    </source>
</evidence>
<feature type="region of interest" description="Disordered" evidence="2">
    <location>
        <begin position="148"/>
        <end position="284"/>
    </location>
</feature>
<evidence type="ECO:0000313" key="3">
    <source>
        <dbReference type="EMBL" id="KAF2674436.1"/>
    </source>
</evidence>
<reference evidence="3" key="1">
    <citation type="journal article" date="2020" name="Stud. Mycol.">
        <title>101 Dothideomycetes genomes: a test case for predicting lifestyles and emergence of pathogens.</title>
        <authorList>
            <person name="Haridas S."/>
            <person name="Albert R."/>
            <person name="Binder M."/>
            <person name="Bloem J."/>
            <person name="Labutti K."/>
            <person name="Salamov A."/>
            <person name="Andreopoulos B."/>
            <person name="Baker S."/>
            <person name="Barry K."/>
            <person name="Bills G."/>
            <person name="Bluhm B."/>
            <person name="Cannon C."/>
            <person name="Castanera R."/>
            <person name="Culley D."/>
            <person name="Daum C."/>
            <person name="Ezra D."/>
            <person name="Gonzalez J."/>
            <person name="Henrissat B."/>
            <person name="Kuo A."/>
            <person name="Liang C."/>
            <person name="Lipzen A."/>
            <person name="Lutzoni F."/>
            <person name="Magnuson J."/>
            <person name="Mondo S."/>
            <person name="Nolan M."/>
            <person name="Ohm R."/>
            <person name="Pangilinan J."/>
            <person name="Park H.-J."/>
            <person name="Ramirez L."/>
            <person name="Alfaro M."/>
            <person name="Sun H."/>
            <person name="Tritt A."/>
            <person name="Yoshinaga Y."/>
            <person name="Zwiers L.-H."/>
            <person name="Turgeon B."/>
            <person name="Goodwin S."/>
            <person name="Spatafora J."/>
            <person name="Crous P."/>
            <person name="Grigoriev I."/>
        </authorList>
    </citation>
    <scope>NUCLEOTIDE SEQUENCE</scope>
    <source>
        <strain evidence="3">CBS 115976</strain>
    </source>
</reference>
<feature type="coiled-coil region" evidence="1">
    <location>
        <begin position="464"/>
        <end position="553"/>
    </location>
</feature>
<keyword evidence="1" id="KW-0175">Coiled coil</keyword>
<keyword evidence="4" id="KW-1185">Reference proteome</keyword>
<name>A0A6A6URQ3_9PEZI</name>
<sequence length="610" mass="68617">MPSLPGRKVARHPKNGLVSVRASRSPKKYQDPEFLDTPTLTESSYTGSETGSELDDSQYLSPELSPSLSSTINTHNSYPSMPDVPDLPHDINPFLLPPGGFSPTYANPDTMYPPYDPYLMHHAAAATMEQHPMMEHPMMFDDKHRQALIPPTTMPRPPPQHHQRSQSRVIFSDQDSVISATTSSDHGSEPSDTETETRSRRPPTRTTRQSKNIKAPTKSKSLARSTSTPAPTRSAAMQVRHRRRPNESPKPPSKRVPSKAARDSAIIPAEDHAEPAEDGGGDELLGRISSAIPDLSLLLSKFKDVNGALGVRDQVRRRLETQLTEMVRSKDETIAGLMAQLEQDARERAAEVSGLRAQIEEGRTKVAEMEMVVRETEERAEMAELRLKALEESEKRLLKVNEAHVVEKAALVKSGAEERERAVRDVKMQMGEKAERETQAMRRQFGADMSGVKKVLNERIVAEQGKVDGERERYERDMKSLREELENKASQDVGDVEAVAKKEKEELEAKLAEAQSKLDALGRTEEVMKEKIKAEYNNERTELSKAHEDQLEELRKHHRDYCNDQMRGFVSLQERLNRSLIEENEAYKRMFGTQALAIMPPPVSVEDDVE</sequence>
<feature type="coiled-coil region" evidence="1">
    <location>
        <begin position="338"/>
        <end position="400"/>
    </location>
</feature>
<protein>
    <submittedName>
        <fullName evidence="3">Uncharacterized protein</fullName>
    </submittedName>
</protein>
<feature type="compositionally biased region" description="Polar residues" evidence="2">
    <location>
        <begin position="173"/>
        <end position="185"/>
    </location>
</feature>
<dbReference type="EMBL" id="MU004230">
    <property type="protein sequence ID" value="KAF2674436.1"/>
    <property type="molecule type" value="Genomic_DNA"/>
</dbReference>
<proteinExistence type="predicted"/>
<feature type="compositionally biased region" description="Polar residues" evidence="2">
    <location>
        <begin position="218"/>
        <end position="231"/>
    </location>
</feature>